<dbReference type="PANTHER" id="PTHR22916:SF3">
    <property type="entry name" value="UDP-GLCNAC:BETAGAL BETA-1,3-N-ACETYLGLUCOSAMINYLTRANSFERASE-LIKE PROTEIN 1"/>
    <property type="match status" value="1"/>
</dbReference>
<evidence type="ECO:0000259" key="2">
    <source>
        <dbReference type="Pfam" id="PF00535"/>
    </source>
</evidence>
<accession>A0A644ZKL7</accession>
<evidence type="ECO:0000313" key="3">
    <source>
        <dbReference type="EMBL" id="MPM41432.1"/>
    </source>
</evidence>
<protein>
    <recommendedName>
        <fullName evidence="2">Glycosyltransferase 2-like domain-containing protein</fullName>
    </recommendedName>
</protein>
<dbReference type="EMBL" id="VSSQ01009371">
    <property type="protein sequence ID" value="MPM41432.1"/>
    <property type="molecule type" value="Genomic_DNA"/>
</dbReference>
<reference evidence="3" key="1">
    <citation type="submission" date="2019-08" db="EMBL/GenBank/DDBJ databases">
        <authorList>
            <person name="Kucharzyk K."/>
            <person name="Murdoch R.W."/>
            <person name="Higgins S."/>
            <person name="Loffler F."/>
        </authorList>
    </citation>
    <scope>NUCLEOTIDE SEQUENCE</scope>
</reference>
<name>A0A644ZKL7_9ZZZZ</name>
<dbReference type="Gene3D" id="3.90.550.10">
    <property type="entry name" value="Spore Coat Polysaccharide Biosynthesis Protein SpsA, Chain A"/>
    <property type="match status" value="1"/>
</dbReference>
<evidence type="ECO:0000256" key="1">
    <source>
        <dbReference type="SAM" id="Phobius"/>
    </source>
</evidence>
<dbReference type="AlphaFoldDB" id="A0A644ZKL7"/>
<gene>
    <name evidence="3" type="ORF">SDC9_88087</name>
</gene>
<dbReference type="CDD" id="cd06433">
    <property type="entry name" value="GT_2_WfgS_like"/>
    <property type="match status" value="1"/>
</dbReference>
<keyword evidence="1" id="KW-0472">Membrane</keyword>
<feature type="transmembrane region" description="Helical" evidence="1">
    <location>
        <begin position="233"/>
        <end position="251"/>
    </location>
</feature>
<organism evidence="3">
    <name type="scientific">bioreactor metagenome</name>
    <dbReference type="NCBI Taxonomy" id="1076179"/>
    <lineage>
        <taxon>unclassified sequences</taxon>
        <taxon>metagenomes</taxon>
        <taxon>ecological metagenomes</taxon>
    </lineage>
</organism>
<comment type="caution">
    <text evidence="3">The sequence shown here is derived from an EMBL/GenBank/DDBJ whole genome shotgun (WGS) entry which is preliminary data.</text>
</comment>
<sequence length="255" mass="29182">MISVITITYNAENVLEKTMQSVLAQKNCRIEYILVDGNSKDSTVDIIRRYEKEISDGKHVCLSSSDFRYISEPDKGLYDAMNKGMQMATGDFVWFINAGDKIYSDTTVEKIEAQLKLKPASDVIYGQSLMIDENDNALGERHKIAPANLKKRHLLRGLVVCHQSILVRKSIAPEYDLNYKISADFDWTNKVLAASKGNLFIDDYISRFMVAGLSSIKRKDALRERFSIMKKHFGIVPTLFAHFMILIRYPFTKKY</sequence>
<proteinExistence type="predicted"/>
<dbReference type="Pfam" id="PF00535">
    <property type="entry name" value="Glycos_transf_2"/>
    <property type="match status" value="1"/>
</dbReference>
<dbReference type="SUPFAM" id="SSF53448">
    <property type="entry name" value="Nucleotide-diphospho-sugar transferases"/>
    <property type="match status" value="1"/>
</dbReference>
<feature type="domain" description="Glycosyltransferase 2-like" evidence="2">
    <location>
        <begin position="3"/>
        <end position="142"/>
    </location>
</feature>
<dbReference type="InterPro" id="IPR029044">
    <property type="entry name" value="Nucleotide-diphossugar_trans"/>
</dbReference>
<keyword evidence="1" id="KW-1133">Transmembrane helix</keyword>
<dbReference type="PANTHER" id="PTHR22916">
    <property type="entry name" value="GLYCOSYLTRANSFERASE"/>
    <property type="match status" value="1"/>
</dbReference>
<dbReference type="GO" id="GO:0016758">
    <property type="term" value="F:hexosyltransferase activity"/>
    <property type="evidence" value="ECO:0007669"/>
    <property type="project" value="UniProtKB-ARBA"/>
</dbReference>
<keyword evidence="1" id="KW-0812">Transmembrane</keyword>
<dbReference type="InterPro" id="IPR001173">
    <property type="entry name" value="Glyco_trans_2-like"/>
</dbReference>